<dbReference type="InterPro" id="IPR012925">
    <property type="entry name" value="TipAS_dom"/>
</dbReference>
<name>A0ABX8V6G2_9BACT</name>
<dbReference type="RefSeq" id="WP_215217522.1">
    <property type="nucleotide sequence ID" value="NZ_CP075587.1"/>
</dbReference>
<evidence type="ECO:0000313" key="3">
    <source>
        <dbReference type="Proteomes" id="UP000826014"/>
    </source>
</evidence>
<dbReference type="Gene3D" id="1.10.490.50">
    <property type="entry name" value="Antibiotic binding domain of TipA-like multidrug resistance regulators"/>
    <property type="match status" value="1"/>
</dbReference>
<dbReference type="Pfam" id="PF07739">
    <property type="entry name" value="TipAS"/>
    <property type="match status" value="1"/>
</dbReference>
<proteinExistence type="predicted"/>
<dbReference type="Proteomes" id="UP000826014">
    <property type="component" value="Chromosome"/>
</dbReference>
<evidence type="ECO:0000313" key="2">
    <source>
        <dbReference type="EMBL" id="QYF48819.1"/>
    </source>
</evidence>
<evidence type="ECO:0000259" key="1">
    <source>
        <dbReference type="Pfam" id="PF07739"/>
    </source>
</evidence>
<keyword evidence="3" id="KW-1185">Reference proteome</keyword>
<dbReference type="SUPFAM" id="SSF89082">
    <property type="entry name" value="Antibiotic binding domain of TipA-like multidrug resistance regulators"/>
    <property type="match status" value="1"/>
</dbReference>
<feature type="domain" description="TipAS antibiotic-recognition" evidence="1">
    <location>
        <begin position="40"/>
        <end position="138"/>
    </location>
</feature>
<reference evidence="2 3" key="1">
    <citation type="journal article" date="2022" name="bioRxiv">
        <title>Ecology and evolution of chlamydial symbionts of arthropods.</title>
        <authorList>
            <person name="Halter T."/>
            <person name="Koestlbacher S."/>
            <person name="Collingro A."/>
            <person name="Sixt B.S."/>
            <person name="Toenshoff E.R."/>
            <person name="Hendrickx F."/>
            <person name="Kostanjsek R."/>
            <person name="Horn M."/>
        </authorList>
    </citation>
    <scope>NUCLEOTIDE SEQUENCE [LARGE SCALE GENOMIC DNA]</scope>
    <source>
        <strain evidence="2">W744xW776</strain>
    </source>
</reference>
<dbReference type="InterPro" id="IPR036244">
    <property type="entry name" value="TipA-like_antibiotic-bd"/>
</dbReference>
<protein>
    <submittedName>
        <fullName evidence="2">TipAS antibiotic-recognition domain</fullName>
    </submittedName>
</protein>
<dbReference type="EMBL" id="CP075587">
    <property type="protein sequence ID" value="QYF48819.1"/>
    <property type="molecule type" value="Genomic_DNA"/>
</dbReference>
<gene>
    <name evidence="2" type="ORF">RHABOEDO_001041</name>
</gene>
<organism evidence="2 3">
    <name type="scientific">Candidatus Rhabdochlamydia oedothoracis</name>
    <dbReference type="NCBI Taxonomy" id="2720720"/>
    <lineage>
        <taxon>Bacteria</taxon>
        <taxon>Pseudomonadati</taxon>
        <taxon>Chlamydiota</taxon>
        <taxon>Chlamydiia</taxon>
        <taxon>Parachlamydiales</taxon>
        <taxon>Candidatus Rhabdochlamydiaceae</taxon>
        <taxon>Candidatus Rhabdochlamydia</taxon>
    </lineage>
</organism>
<sequence>MKDKEMFDGFNIGLVKLKEGQPYSQAEKIVVQSVKNPTKNAEDVEKRGKAYYDNIVKTAHALFKELGHCIEKGLDPADGEVQKIIKKHHAFAEQTHSATQEVYKAMAQLYAEHPEFRKQLDPFHPELAVFMAEAMKIFADRELS</sequence>
<accession>A0ABX8V6G2</accession>